<gene>
    <name evidence="5" type="ORF">ACFOSU_07320</name>
</gene>
<evidence type="ECO:0000256" key="1">
    <source>
        <dbReference type="ARBA" id="ARBA00001709"/>
    </source>
</evidence>
<dbReference type="InterPro" id="IPR045004">
    <property type="entry name" value="ECH_dom"/>
</dbReference>
<evidence type="ECO:0000313" key="6">
    <source>
        <dbReference type="Proteomes" id="UP001595462"/>
    </source>
</evidence>
<dbReference type="NCBIfam" id="NF004127">
    <property type="entry name" value="PRK05617.1"/>
    <property type="match status" value="1"/>
</dbReference>
<dbReference type="Pfam" id="PF16113">
    <property type="entry name" value="ECH_2"/>
    <property type="match status" value="1"/>
</dbReference>
<accession>A0ABV7ELV9</accession>
<protein>
    <recommendedName>
        <fullName evidence="2">3-hydroxyisobutyryl-CoA hydrolase</fullName>
        <ecNumber evidence="2">3.1.2.4</ecNumber>
    </recommendedName>
</protein>
<comment type="caution">
    <text evidence="5">The sequence shown here is derived from an EMBL/GenBank/DDBJ whole genome shotgun (WGS) entry which is preliminary data.</text>
</comment>
<dbReference type="PANTHER" id="PTHR43176">
    <property type="entry name" value="3-HYDROXYISOBUTYRYL-COA HYDROLASE-RELATED"/>
    <property type="match status" value="1"/>
</dbReference>
<evidence type="ECO:0000259" key="4">
    <source>
        <dbReference type="Pfam" id="PF16113"/>
    </source>
</evidence>
<dbReference type="EMBL" id="JBHRSS010000003">
    <property type="protein sequence ID" value="MFC3103698.1"/>
    <property type="molecule type" value="Genomic_DNA"/>
</dbReference>
<name>A0ABV7ELV9_9GAMM</name>
<dbReference type="SUPFAM" id="SSF52096">
    <property type="entry name" value="ClpP/crotonase"/>
    <property type="match status" value="1"/>
</dbReference>
<proteinExistence type="predicted"/>
<feature type="domain" description="Enoyl-CoA hydratase/isomerase" evidence="4">
    <location>
        <begin position="19"/>
        <end position="355"/>
    </location>
</feature>
<dbReference type="InterPro" id="IPR032259">
    <property type="entry name" value="HIBYL-CoA-H"/>
</dbReference>
<dbReference type="EC" id="3.1.2.4" evidence="2"/>
<dbReference type="RefSeq" id="WP_380687975.1">
    <property type="nucleotide sequence ID" value="NZ_JBHRSS010000003.1"/>
</dbReference>
<evidence type="ECO:0000256" key="3">
    <source>
        <dbReference type="ARBA" id="ARBA00022801"/>
    </source>
</evidence>
<keyword evidence="3 5" id="KW-0378">Hydrolase</keyword>
<organism evidence="5 6">
    <name type="scientific">Salinisphaera aquimarina</name>
    <dbReference type="NCBI Taxonomy" id="2094031"/>
    <lineage>
        <taxon>Bacteria</taxon>
        <taxon>Pseudomonadati</taxon>
        <taxon>Pseudomonadota</taxon>
        <taxon>Gammaproteobacteria</taxon>
        <taxon>Salinisphaerales</taxon>
        <taxon>Salinisphaeraceae</taxon>
        <taxon>Salinisphaera</taxon>
    </lineage>
</organism>
<reference evidence="6" key="1">
    <citation type="journal article" date="2019" name="Int. J. Syst. Evol. Microbiol.">
        <title>The Global Catalogue of Microorganisms (GCM) 10K type strain sequencing project: providing services to taxonomists for standard genome sequencing and annotation.</title>
        <authorList>
            <consortium name="The Broad Institute Genomics Platform"/>
            <consortium name="The Broad Institute Genome Sequencing Center for Infectious Disease"/>
            <person name="Wu L."/>
            <person name="Ma J."/>
        </authorList>
    </citation>
    <scope>NUCLEOTIDE SEQUENCE [LARGE SCALE GENOMIC DNA]</scope>
    <source>
        <strain evidence="6">KCTC 52640</strain>
    </source>
</reference>
<evidence type="ECO:0000313" key="5">
    <source>
        <dbReference type="EMBL" id="MFC3103698.1"/>
    </source>
</evidence>
<dbReference type="Proteomes" id="UP001595462">
    <property type="component" value="Unassembled WGS sequence"/>
</dbReference>
<comment type="catalytic activity">
    <reaction evidence="1">
        <text>3-hydroxy-2-methylpropanoyl-CoA + H2O = 3-hydroxy-2-methylpropanoate + CoA + H(+)</text>
        <dbReference type="Rhea" id="RHEA:20888"/>
        <dbReference type="ChEBI" id="CHEBI:11805"/>
        <dbReference type="ChEBI" id="CHEBI:15377"/>
        <dbReference type="ChEBI" id="CHEBI:15378"/>
        <dbReference type="ChEBI" id="CHEBI:57287"/>
        <dbReference type="ChEBI" id="CHEBI:57340"/>
        <dbReference type="EC" id="3.1.2.4"/>
    </reaction>
</comment>
<evidence type="ECO:0000256" key="2">
    <source>
        <dbReference type="ARBA" id="ARBA00011915"/>
    </source>
</evidence>
<dbReference type="PANTHER" id="PTHR43176:SF3">
    <property type="entry name" value="3-HYDROXYISOBUTYRYL-COA HYDROLASE, MITOCHONDRIAL"/>
    <property type="match status" value="1"/>
</dbReference>
<sequence>MSEQPILFDEIEATGGKRVGRVTLNNPDALNALTLEMIEPLYKQLTTWDADTEIACIVLQANGERAFCAGSNIVALYNGMTGQGDPDYPQRFLTLEYRLCHAIHRLTTPCLAWGDGLVIGAGMGLFSGASHRVVTARSALAMPEIKIGLFPDCGATWHFNRMPPRLGLFVALTGARLNAEDALVCGLADRAIAHEAKDDVVAALTRVDDWSQPHAAVSRVLRHMSREQPATLAPSKLLAHSTTIREATDAATLAGIVSGIRRLTGSDDPWLAESAANLAGGCPVTAHLIHRQLGGGRYLSLKQAVMRELKMALQCCRHPDFAEGVRALLIDKDREPHWHFESVAEVPADYVDAHFRAPWDGDHPLKDLPDVKP</sequence>
<dbReference type="CDD" id="cd06558">
    <property type="entry name" value="crotonase-like"/>
    <property type="match status" value="1"/>
</dbReference>
<keyword evidence="6" id="KW-1185">Reference proteome</keyword>
<dbReference type="InterPro" id="IPR029045">
    <property type="entry name" value="ClpP/crotonase-like_dom_sf"/>
</dbReference>
<dbReference type="GO" id="GO:0016787">
    <property type="term" value="F:hydrolase activity"/>
    <property type="evidence" value="ECO:0007669"/>
    <property type="project" value="UniProtKB-KW"/>
</dbReference>
<dbReference type="Gene3D" id="3.90.226.10">
    <property type="entry name" value="2-enoyl-CoA Hydratase, Chain A, domain 1"/>
    <property type="match status" value="1"/>
</dbReference>